<dbReference type="KEGG" id="cak:Caul_5091"/>
<protein>
    <recommendedName>
        <fullName evidence="1">UPF0311 protein Caul_5091</fullName>
    </recommendedName>
</protein>
<evidence type="ECO:0000256" key="1">
    <source>
        <dbReference type="HAMAP-Rule" id="MF_00775"/>
    </source>
</evidence>
<dbReference type="PANTHER" id="PTHR37315:SF1">
    <property type="entry name" value="UPF0311 PROTEIN BLR7842"/>
    <property type="match status" value="1"/>
</dbReference>
<dbReference type="Gene3D" id="2.40.160.20">
    <property type="match status" value="1"/>
</dbReference>
<dbReference type="EMBL" id="CP000928">
    <property type="protein sequence ID" value="ABZ74211.1"/>
    <property type="molecule type" value="Genomic_DNA"/>
</dbReference>
<dbReference type="AlphaFoldDB" id="B0T936"/>
<evidence type="ECO:0000313" key="2">
    <source>
        <dbReference type="EMBL" id="ABZ74211.1"/>
    </source>
</evidence>
<dbReference type="HOGENOM" id="CLU_096872_4_2_5"/>
<gene>
    <name evidence="2" type="ordered locus">Caul_5091</name>
</gene>
<reference evidence="2" key="1">
    <citation type="submission" date="2008-01" db="EMBL/GenBank/DDBJ databases">
        <title>Complete sequence of plasmid1 pCAUL01 of Caulobacter sp. K31.</title>
        <authorList>
            <consortium name="US DOE Joint Genome Institute"/>
            <person name="Copeland A."/>
            <person name="Lucas S."/>
            <person name="Lapidus A."/>
            <person name="Barry K."/>
            <person name="Glavina del Rio T."/>
            <person name="Dalin E."/>
            <person name="Tice H."/>
            <person name="Pitluck S."/>
            <person name="Bruce D."/>
            <person name="Goodwin L."/>
            <person name="Thompson L.S."/>
            <person name="Brettin T."/>
            <person name="Detter J.C."/>
            <person name="Han C."/>
            <person name="Schmutz J."/>
            <person name="Larimer F."/>
            <person name="Land M."/>
            <person name="Hauser L."/>
            <person name="Kyrpides N."/>
            <person name="Kim E."/>
            <person name="Stephens C."/>
            <person name="Richardson P."/>
        </authorList>
    </citation>
    <scope>NUCLEOTIDE SEQUENCE [LARGE SCALE GENOMIC DNA]</scope>
    <source>
        <plasmid evidence="2">K31</plasmid>
        <plasmid evidence="2">pCAUL01</plasmid>
    </source>
</reference>
<name>B0T936_CAUSK</name>
<accession>B0T936</accession>
<organism evidence="2">
    <name type="scientific">Caulobacter sp. (strain K31)</name>
    <dbReference type="NCBI Taxonomy" id="366602"/>
    <lineage>
        <taxon>Bacteria</taxon>
        <taxon>Pseudomonadati</taxon>
        <taxon>Pseudomonadota</taxon>
        <taxon>Alphaproteobacteria</taxon>
        <taxon>Caulobacterales</taxon>
        <taxon>Caulobacteraceae</taxon>
        <taxon>Caulobacter</taxon>
    </lineage>
</organism>
<dbReference type="Pfam" id="PF11578">
    <property type="entry name" value="DUF3237"/>
    <property type="match status" value="1"/>
</dbReference>
<keyword evidence="2" id="KW-0614">Plasmid</keyword>
<sequence length="157" mass="16832">MSALQSEFLFDLTLGLATPLDVGQGPEGHRLVVMVADGTFSGPKLSGIVVPMSGADWPRIRSDGSFALDVRLLLKTDDGALIYATYGGRLVAPAPEQLPQILDFMSEDPVDPSTYYFRTHITFETSDPKLTWLNGALAVGVGAMGHGGARYAVHRIL</sequence>
<dbReference type="HAMAP" id="MF_00775">
    <property type="entry name" value="UPF0311"/>
    <property type="match status" value="1"/>
</dbReference>
<proteinExistence type="inferred from homology"/>
<geneLocation type="plasmid" evidence="2">
    <name>pCAUL01</name>
</geneLocation>
<dbReference type="PANTHER" id="PTHR37315">
    <property type="entry name" value="UPF0311 PROTEIN BLR7842"/>
    <property type="match status" value="1"/>
</dbReference>
<comment type="similarity">
    <text evidence="1">Belongs to the UPF0311 family.</text>
</comment>
<dbReference type="InterPro" id="IPR020915">
    <property type="entry name" value="UPF0311"/>
</dbReference>